<evidence type="ECO:0000313" key="3">
    <source>
        <dbReference type="Proteomes" id="UP000053660"/>
    </source>
</evidence>
<feature type="region of interest" description="Disordered" evidence="1">
    <location>
        <begin position="79"/>
        <end position="99"/>
    </location>
</feature>
<reference evidence="2 3" key="1">
    <citation type="submission" date="2014-03" db="EMBL/GenBank/DDBJ databases">
        <title>Draft genome of the hookworm Oesophagostomum dentatum.</title>
        <authorList>
            <person name="Mitreva M."/>
        </authorList>
    </citation>
    <scope>NUCLEOTIDE SEQUENCE [LARGE SCALE GENOMIC DNA]</scope>
    <source>
        <strain evidence="2 3">OD-Hann</strain>
    </source>
</reference>
<sequence>TDEDLESVTGETKNGEWLPLKDEKENNVPAALRLDPDEVDKKDTDYDYYHVFEGRRYRISKKDEEAFKELHWLNYGGKGRRRKRYEAHPDKEEEGDVNESMKLLDIAKAEKRKKAAEERKDALWTANGEHNKKKTIFGNTPNANSTSSLPSLPRSALAPRARVATPIRKLNGVKKQILPSTSSSPENVPPNVPPLIDLTVPNGLNVPNRRFQIGVGFVCLG</sequence>
<proteinExistence type="predicted"/>
<accession>A0A0B1S073</accession>
<evidence type="ECO:0000313" key="2">
    <source>
        <dbReference type="EMBL" id="KHJ76595.1"/>
    </source>
</evidence>
<feature type="compositionally biased region" description="Low complexity" evidence="1">
    <location>
        <begin position="147"/>
        <end position="156"/>
    </location>
</feature>
<feature type="non-terminal residue" evidence="2">
    <location>
        <position position="1"/>
    </location>
</feature>
<dbReference type="Proteomes" id="UP000053660">
    <property type="component" value="Unassembled WGS sequence"/>
</dbReference>
<dbReference type="AlphaFoldDB" id="A0A0B1S073"/>
<feature type="region of interest" description="Disordered" evidence="1">
    <location>
        <begin position="1"/>
        <end position="24"/>
    </location>
</feature>
<feature type="compositionally biased region" description="Polar residues" evidence="1">
    <location>
        <begin position="137"/>
        <end position="146"/>
    </location>
</feature>
<gene>
    <name evidence="2" type="ORF">OESDEN_23785</name>
</gene>
<keyword evidence="3" id="KW-1185">Reference proteome</keyword>
<feature type="region of interest" description="Disordered" evidence="1">
    <location>
        <begin position="123"/>
        <end position="156"/>
    </location>
</feature>
<dbReference type="OrthoDB" id="10571135at2759"/>
<protein>
    <submittedName>
        <fullName evidence="2">Uncharacterized protein</fullName>
    </submittedName>
</protein>
<evidence type="ECO:0000256" key="1">
    <source>
        <dbReference type="SAM" id="MobiDB-lite"/>
    </source>
</evidence>
<dbReference type="EMBL" id="KN611599">
    <property type="protein sequence ID" value="KHJ76595.1"/>
    <property type="molecule type" value="Genomic_DNA"/>
</dbReference>
<name>A0A0B1S073_OESDE</name>
<organism evidence="2 3">
    <name type="scientific">Oesophagostomum dentatum</name>
    <name type="common">Nodular worm</name>
    <dbReference type="NCBI Taxonomy" id="61180"/>
    <lineage>
        <taxon>Eukaryota</taxon>
        <taxon>Metazoa</taxon>
        <taxon>Ecdysozoa</taxon>
        <taxon>Nematoda</taxon>
        <taxon>Chromadorea</taxon>
        <taxon>Rhabditida</taxon>
        <taxon>Rhabditina</taxon>
        <taxon>Rhabditomorpha</taxon>
        <taxon>Strongyloidea</taxon>
        <taxon>Strongylidae</taxon>
        <taxon>Oesophagostomum</taxon>
    </lineage>
</organism>